<name>A0A1I5B3N0_9RHOB</name>
<keyword evidence="3" id="KW-1185">Reference proteome</keyword>
<dbReference type="Proteomes" id="UP000198599">
    <property type="component" value="Unassembled WGS sequence"/>
</dbReference>
<evidence type="ECO:0000259" key="1">
    <source>
        <dbReference type="PROSITE" id="PS51819"/>
    </source>
</evidence>
<gene>
    <name evidence="2" type="ORF">SAMN04487859_10741</name>
</gene>
<dbReference type="InterPro" id="IPR037523">
    <property type="entry name" value="VOC_core"/>
</dbReference>
<dbReference type="PROSITE" id="PS51819">
    <property type="entry name" value="VOC"/>
    <property type="match status" value="1"/>
</dbReference>
<accession>A0A1I5B3N0</accession>
<dbReference type="AlphaFoldDB" id="A0A1I5B3N0"/>
<dbReference type="CDD" id="cd06587">
    <property type="entry name" value="VOC"/>
    <property type="match status" value="1"/>
</dbReference>
<dbReference type="InterPro" id="IPR004360">
    <property type="entry name" value="Glyas_Fos-R_dOase_dom"/>
</dbReference>
<dbReference type="EMBL" id="FOVP01000007">
    <property type="protein sequence ID" value="SFN69221.1"/>
    <property type="molecule type" value="Genomic_DNA"/>
</dbReference>
<proteinExistence type="predicted"/>
<evidence type="ECO:0000313" key="3">
    <source>
        <dbReference type="Proteomes" id="UP000198599"/>
    </source>
</evidence>
<dbReference type="Pfam" id="PF00903">
    <property type="entry name" value="Glyoxalase"/>
    <property type="match status" value="1"/>
</dbReference>
<sequence length="141" mass="15714">MTERGFEVRGLGEIAIRCRNFDAMCRFYSDVIGLVPLEGAHRDGIRFFRLGNGVEGHTAVLALFEVTGPVATGLQSSLHHLALSLPRRQQAAVERWYEARGLEWHVEEFGWIGWRGVFTKDPEGNTVELVSYDPTLGGQGV</sequence>
<evidence type="ECO:0000313" key="2">
    <source>
        <dbReference type="EMBL" id="SFN69221.1"/>
    </source>
</evidence>
<dbReference type="STRING" id="1005928.SAMN04487859_10741"/>
<protein>
    <recommendedName>
        <fullName evidence="1">VOC domain-containing protein</fullName>
    </recommendedName>
</protein>
<dbReference type="OrthoDB" id="9812656at2"/>
<dbReference type="InterPro" id="IPR029068">
    <property type="entry name" value="Glyas_Bleomycin-R_OHBP_Dase"/>
</dbReference>
<feature type="domain" description="VOC" evidence="1">
    <location>
        <begin position="10"/>
        <end position="132"/>
    </location>
</feature>
<organism evidence="2 3">
    <name type="scientific">Roseovarius lutimaris</name>
    <dbReference type="NCBI Taxonomy" id="1005928"/>
    <lineage>
        <taxon>Bacteria</taxon>
        <taxon>Pseudomonadati</taxon>
        <taxon>Pseudomonadota</taxon>
        <taxon>Alphaproteobacteria</taxon>
        <taxon>Rhodobacterales</taxon>
        <taxon>Roseobacteraceae</taxon>
        <taxon>Roseovarius</taxon>
    </lineage>
</organism>
<reference evidence="3" key="1">
    <citation type="submission" date="2016-10" db="EMBL/GenBank/DDBJ databases">
        <authorList>
            <person name="Varghese N."/>
            <person name="Submissions S."/>
        </authorList>
    </citation>
    <scope>NUCLEOTIDE SEQUENCE [LARGE SCALE GENOMIC DNA]</scope>
    <source>
        <strain evidence="3">DSM 28463</strain>
    </source>
</reference>
<dbReference type="Gene3D" id="3.10.180.10">
    <property type="entry name" value="2,3-Dihydroxybiphenyl 1,2-Dioxygenase, domain 1"/>
    <property type="match status" value="1"/>
</dbReference>
<dbReference type="RefSeq" id="WP_092836485.1">
    <property type="nucleotide sequence ID" value="NZ_FOVP01000007.1"/>
</dbReference>
<dbReference type="SUPFAM" id="SSF54593">
    <property type="entry name" value="Glyoxalase/Bleomycin resistance protein/Dihydroxybiphenyl dioxygenase"/>
    <property type="match status" value="1"/>
</dbReference>